<evidence type="ECO:0000256" key="3">
    <source>
        <dbReference type="ARBA" id="ARBA00022840"/>
    </source>
</evidence>
<evidence type="ECO:0000256" key="6">
    <source>
        <dbReference type="ARBA" id="ARBA00023212"/>
    </source>
</evidence>
<keyword evidence="4" id="KW-0175">Coiled coil</keyword>
<keyword evidence="6" id="KW-0963">Cytoplasm</keyword>
<evidence type="ECO:0000313" key="10">
    <source>
        <dbReference type="Proteomes" id="UP001501920"/>
    </source>
</evidence>
<dbReference type="InterPro" id="IPR027417">
    <property type="entry name" value="P-loop_NTPase"/>
</dbReference>
<dbReference type="GO" id="GO:0008017">
    <property type="term" value="F:microtubule binding"/>
    <property type="evidence" value="ECO:0007669"/>
    <property type="project" value="InterPro"/>
</dbReference>
<dbReference type="GO" id="GO:0007018">
    <property type="term" value="P:microtubule-based movement"/>
    <property type="evidence" value="ECO:0007669"/>
    <property type="project" value="InterPro"/>
</dbReference>
<reference evidence="9" key="2">
    <citation type="submission" date="2025-08" db="UniProtKB">
        <authorList>
            <consortium name="Ensembl"/>
        </authorList>
    </citation>
    <scope>IDENTIFICATION</scope>
</reference>
<evidence type="ECO:0000256" key="5">
    <source>
        <dbReference type="ARBA" id="ARBA00023175"/>
    </source>
</evidence>
<keyword evidence="10" id="KW-1185">Reference proteome</keyword>
<dbReference type="GO" id="GO:0005856">
    <property type="term" value="C:cytoskeleton"/>
    <property type="evidence" value="ECO:0007669"/>
    <property type="project" value="UniProtKB-SubCell"/>
</dbReference>
<dbReference type="Pfam" id="PF00225">
    <property type="entry name" value="Kinesin"/>
    <property type="match status" value="1"/>
</dbReference>
<keyword evidence="3" id="KW-0067">ATP-binding</keyword>
<evidence type="ECO:0000256" key="1">
    <source>
        <dbReference type="ARBA" id="ARBA00004245"/>
    </source>
</evidence>
<name>A0AAR2KJJ6_PYGNA</name>
<proteinExistence type="inferred from homology"/>
<organism evidence="9 10">
    <name type="scientific">Pygocentrus nattereri</name>
    <name type="common">Red-bellied piranha</name>
    <dbReference type="NCBI Taxonomy" id="42514"/>
    <lineage>
        <taxon>Eukaryota</taxon>
        <taxon>Metazoa</taxon>
        <taxon>Chordata</taxon>
        <taxon>Craniata</taxon>
        <taxon>Vertebrata</taxon>
        <taxon>Euteleostomi</taxon>
        <taxon>Actinopterygii</taxon>
        <taxon>Neopterygii</taxon>
        <taxon>Teleostei</taxon>
        <taxon>Ostariophysi</taxon>
        <taxon>Characiformes</taxon>
        <taxon>Characoidei</taxon>
        <taxon>Pygocentrus</taxon>
    </lineage>
</organism>
<protein>
    <submittedName>
        <fullName evidence="9">Si:ch211-63b16.3</fullName>
    </submittedName>
</protein>
<reference evidence="9" key="3">
    <citation type="submission" date="2025-09" db="UniProtKB">
        <authorList>
            <consortium name="Ensembl"/>
        </authorList>
    </citation>
    <scope>IDENTIFICATION</scope>
</reference>
<evidence type="ECO:0000256" key="7">
    <source>
        <dbReference type="PROSITE-ProRule" id="PRU00283"/>
    </source>
</evidence>
<dbReference type="InterPro" id="IPR027640">
    <property type="entry name" value="Kinesin-like_fam"/>
</dbReference>
<keyword evidence="5" id="KW-0505">Motor protein</keyword>
<evidence type="ECO:0000259" key="8">
    <source>
        <dbReference type="PROSITE" id="PS50067"/>
    </source>
</evidence>
<dbReference type="PANTHER" id="PTHR47968:SF75">
    <property type="entry name" value="CENTROMERE-ASSOCIATED PROTEIN E"/>
    <property type="match status" value="1"/>
</dbReference>
<comment type="subcellular location">
    <subcellularLocation>
        <location evidence="1">Cytoplasm</location>
        <location evidence="1">Cytoskeleton</location>
    </subcellularLocation>
</comment>
<dbReference type="GO" id="GO:0003777">
    <property type="term" value="F:microtubule motor activity"/>
    <property type="evidence" value="ECO:0007669"/>
    <property type="project" value="InterPro"/>
</dbReference>
<evidence type="ECO:0000256" key="2">
    <source>
        <dbReference type="ARBA" id="ARBA00022741"/>
    </source>
</evidence>
<dbReference type="AlphaFoldDB" id="A0AAR2KJJ6"/>
<dbReference type="PROSITE" id="PS50067">
    <property type="entry name" value="KINESIN_MOTOR_2"/>
    <property type="match status" value="1"/>
</dbReference>
<feature type="domain" description="Kinesin motor" evidence="8">
    <location>
        <begin position="6"/>
        <end position="103"/>
    </location>
</feature>
<dbReference type="GeneTree" id="ENSGT01120000278259"/>
<comment type="caution">
    <text evidence="7">Lacks conserved residue(s) required for the propagation of feature annotation.</text>
</comment>
<keyword evidence="2" id="KW-0547">Nucleotide-binding</keyword>
<dbReference type="Gene3D" id="3.40.850.10">
    <property type="entry name" value="Kinesin motor domain"/>
    <property type="match status" value="1"/>
</dbReference>
<keyword evidence="6" id="KW-0206">Cytoskeleton</keyword>
<sequence length="103" mass="11127">CLFTAEPQVSVRVSGLNSVTAETGRGHRAHVLDFDAVWSEGASLRDVYESTAKPLVEWVIRGYNGCLILYGPSNSVDPHSVQSSSCRLKGIISQAADQIFSCI</sequence>
<dbReference type="SUPFAM" id="SSF52540">
    <property type="entry name" value="P-loop containing nucleoside triphosphate hydrolases"/>
    <property type="match status" value="1"/>
</dbReference>
<dbReference type="InterPro" id="IPR036961">
    <property type="entry name" value="Kinesin_motor_dom_sf"/>
</dbReference>
<accession>A0AAR2KJJ6</accession>
<comment type="similarity">
    <text evidence="7">Belongs to the TRAFAC class myosin-kinesin ATPase superfamily. Kinesin family.</text>
</comment>
<dbReference type="Proteomes" id="UP001501920">
    <property type="component" value="Chromosome 10"/>
</dbReference>
<evidence type="ECO:0000313" key="9">
    <source>
        <dbReference type="Ensembl" id="ENSPNAP00000062291.1"/>
    </source>
</evidence>
<dbReference type="GO" id="GO:0005524">
    <property type="term" value="F:ATP binding"/>
    <property type="evidence" value="ECO:0007669"/>
    <property type="project" value="UniProtKB-KW"/>
</dbReference>
<dbReference type="Ensembl" id="ENSPNAT00000083980.1">
    <property type="protein sequence ID" value="ENSPNAP00000062291.1"/>
    <property type="gene ID" value="ENSPNAG00000031641.1"/>
</dbReference>
<reference evidence="9 10" key="1">
    <citation type="submission" date="2020-10" db="EMBL/GenBank/DDBJ databases">
        <title>Pygocentrus nattereri (red-bellied piranha) genome, fPygNat1, primary haplotype.</title>
        <authorList>
            <person name="Myers G."/>
            <person name="Meyer A."/>
            <person name="Karagic N."/>
            <person name="Pippel M."/>
            <person name="Winkler S."/>
            <person name="Tracey A."/>
            <person name="Wood J."/>
            <person name="Formenti G."/>
            <person name="Howe K."/>
            <person name="Fedrigo O."/>
            <person name="Jarvis E.D."/>
        </authorList>
    </citation>
    <scope>NUCLEOTIDE SEQUENCE [LARGE SCALE GENOMIC DNA]</scope>
</reference>
<evidence type="ECO:0000256" key="4">
    <source>
        <dbReference type="ARBA" id="ARBA00023054"/>
    </source>
</evidence>
<dbReference type="InterPro" id="IPR001752">
    <property type="entry name" value="Kinesin_motor_dom"/>
</dbReference>
<dbReference type="PANTHER" id="PTHR47968">
    <property type="entry name" value="CENTROMERE PROTEIN E"/>
    <property type="match status" value="1"/>
</dbReference>
<dbReference type="GO" id="GO:0048731">
    <property type="term" value="P:system development"/>
    <property type="evidence" value="ECO:0007669"/>
    <property type="project" value="UniProtKB-ARBA"/>
</dbReference>